<dbReference type="PANTHER" id="PTHR30065">
    <property type="entry name" value="FLAGELLAR BIOSYNTHETIC PROTEIN FLIR"/>
    <property type="match status" value="1"/>
</dbReference>
<accession>A0A1I3PQD7</accession>
<feature type="transmembrane region" description="Helical" evidence="7">
    <location>
        <begin position="191"/>
        <end position="214"/>
    </location>
</feature>
<name>A0A1I3PQD7_9BACT</name>
<evidence type="ECO:0000256" key="2">
    <source>
        <dbReference type="ARBA" id="ARBA00009772"/>
    </source>
</evidence>
<evidence type="ECO:0000256" key="6">
    <source>
        <dbReference type="ARBA" id="ARBA00023136"/>
    </source>
</evidence>
<keyword evidence="9" id="KW-1185">Reference proteome</keyword>
<dbReference type="RefSeq" id="WP_092372555.1">
    <property type="nucleotide sequence ID" value="NZ_FORX01000002.1"/>
</dbReference>
<dbReference type="AlphaFoldDB" id="A0A1I3PQD7"/>
<feature type="transmembrane region" description="Helical" evidence="7">
    <location>
        <begin position="12"/>
        <end position="28"/>
    </location>
</feature>
<dbReference type="PRINTS" id="PR00953">
    <property type="entry name" value="TYPE3IMRPROT"/>
</dbReference>
<sequence length="275" mass="29816">MNLEALFQELRVMDHLLAVLLGMPRLFMIIQTVPFLGGTIVTGQIRVAVAFACYMFIHPMVLDQLDVPQVMTMAVMGQLTLVLLKESLLGFLLGFLAGMLFWAVQCAGFFIDNQRGASMASGADPLSGEETSPLGSLLFQCAVYLFFSGGAFLAFLSLVYSSYEVWPVASLLPAGLFERGADVPLFFAGRVAWLMSTMILLSAPIVAACLLTDMSLGLINRFAAQLNVYILGMPIKSALAAFLLFVSFGLLMSQIGGLFATIGNDLAMLRILFHE</sequence>
<evidence type="ECO:0000256" key="3">
    <source>
        <dbReference type="ARBA" id="ARBA00022475"/>
    </source>
</evidence>
<dbReference type="Proteomes" id="UP000198635">
    <property type="component" value="Unassembled WGS sequence"/>
</dbReference>
<dbReference type="EMBL" id="FORX01000002">
    <property type="protein sequence ID" value="SFJ23481.1"/>
    <property type="molecule type" value="Genomic_DNA"/>
</dbReference>
<dbReference type="InterPro" id="IPR002010">
    <property type="entry name" value="T3SS_IM_R"/>
</dbReference>
<keyword evidence="3 7" id="KW-1003">Cell membrane</keyword>
<evidence type="ECO:0000313" key="9">
    <source>
        <dbReference type="Proteomes" id="UP000198635"/>
    </source>
</evidence>
<feature type="transmembrane region" description="Helical" evidence="7">
    <location>
        <begin position="88"/>
        <end position="111"/>
    </location>
</feature>
<dbReference type="Pfam" id="PF01311">
    <property type="entry name" value="Bac_export_1"/>
    <property type="match status" value="1"/>
</dbReference>
<dbReference type="STRING" id="52560.SAMN04488082_10272"/>
<evidence type="ECO:0000256" key="4">
    <source>
        <dbReference type="ARBA" id="ARBA00022692"/>
    </source>
</evidence>
<keyword evidence="4 7" id="KW-0812">Transmembrane</keyword>
<evidence type="ECO:0000256" key="7">
    <source>
        <dbReference type="RuleBase" id="RU362072"/>
    </source>
</evidence>
<organism evidence="8 9">
    <name type="scientific">Desulfomicrobium apsheronum</name>
    <dbReference type="NCBI Taxonomy" id="52560"/>
    <lineage>
        <taxon>Bacteria</taxon>
        <taxon>Pseudomonadati</taxon>
        <taxon>Thermodesulfobacteriota</taxon>
        <taxon>Desulfovibrionia</taxon>
        <taxon>Desulfovibrionales</taxon>
        <taxon>Desulfomicrobiaceae</taxon>
        <taxon>Desulfomicrobium</taxon>
    </lineage>
</organism>
<comment type="similarity">
    <text evidence="2 7">Belongs to the FliR/MopE/SpaR family.</text>
</comment>
<gene>
    <name evidence="8" type="ORF">SAMN04488082_10272</name>
</gene>
<comment type="subcellular location">
    <subcellularLocation>
        <location evidence="1 7">Cell membrane</location>
        <topology evidence="1 7">Multi-pass membrane protein</topology>
    </subcellularLocation>
</comment>
<dbReference type="OrthoDB" id="9797790at2"/>
<dbReference type="InterPro" id="IPR006304">
    <property type="entry name" value="T3SS_SpaR/YscT"/>
</dbReference>
<dbReference type="NCBIfam" id="TIGR01401">
    <property type="entry name" value="fliR_like_III"/>
    <property type="match status" value="1"/>
</dbReference>
<evidence type="ECO:0000256" key="1">
    <source>
        <dbReference type="ARBA" id="ARBA00004651"/>
    </source>
</evidence>
<keyword evidence="6 7" id="KW-0472">Membrane</keyword>
<feature type="transmembrane region" description="Helical" evidence="7">
    <location>
        <begin position="35"/>
        <end position="57"/>
    </location>
</feature>
<dbReference type="GO" id="GO:0005886">
    <property type="term" value="C:plasma membrane"/>
    <property type="evidence" value="ECO:0007669"/>
    <property type="project" value="UniProtKB-SubCell"/>
</dbReference>
<evidence type="ECO:0000313" key="8">
    <source>
        <dbReference type="EMBL" id="SFJ23481.1"/>
    </source>
</evidence>
<dbReference type="PANTHER" id="PTHR30065:SF1">
    <property type="entry name" value="SURFACE PRESENTATION OF ANTIGENS PROTEIN SPAR"/>
    <property type="match status" value="1"/>
</dbReference>
<keyword evidence="5 7" id="KW-1133">Transmembrane helix</keyword>
<feature type="transmembrane region" description="Helical" evidence="7">
    <location>
        <begin position="142"/>
        <end position="163"/>
    </location>
</feature>
<protein>
    <submittedName>
        <fullName evidence="8">Type III secretion protein T</fullName>
    </submittedName>
</protein>
<dbReference type="GO" id="GO:0006605">
    <property type="term" value="P:protein targeting"/>
    <property type="evidence" value="ECO:0007669"/>
    <property type="project" value="UniProtKB-UniRule"/>
</dbReference>
<reference evidence="9" key="1">
    <citation type="submission" date="2016-10" db="EMBL/GenBank/DDBJ databases">
        <authorList>
            <person name="Varghese N."/>
            <person name="Submissions S."/>
        </authorList>
    </citation>
    <scope>NUCLEOTIDE SEQUENCE [LARGE SCALE GENOMIC DNA]</scope>
    <source>
        <strain evidence="9">DSM 5918</strain>
    </source>
</reference>
<evidence type="ECO:0000256" key="5">
    <source>
        <dbReference type="ARBA" id="ARBA00022989"/>
    </source>
</evidence>
<proteinExistence type="inferred from homology"/>